<evidence type="ECO:0000313" key="3">
    <source>
        <dbReference type="Proteomes" id="UP001153269"/>
    </source>
</evidence>
<evidence type="ECO:0000313" key="2">
    <source>
        <dbReference type="EMBL" id="CAB1434998.1"/>
    </source>
</evidence>
<protein>
    <submittedName>
        <fullName evidence="2">Uncharacterized protein</fullName>
    </submittedName>
</protein>
<dbReference type="EMBL" id="CADEAL010001722">
    <property type="protein sequence ID" value="CAB1434998.1"/>
    <property type="molecule type" value="Genomic_DNA"/>
</dbReference>
<gene>
    <name evidence="2" type="ORF">PLEPLA_LOCUS23096</name>
</gene>
<feature type="compositionally biased region" description="Basic and acidic residues" evidence="1">
    <location>
        <begin position="1"/>
        <end position="11"/>
    </location>
</feature>
<comment type="caution">
    <text evidence="2">The sequence shown here is derived from an EMBL/GenBank/DDBJ whole genome shotgun (WGS) entry which is preliminary data.</text>
</comment>
<proteinExistence type="predicted"/>
<reference evidence="2" key="1">
    <citation type="submission" date="2020-03" db="EMBL/GenBank/DDBJ databases">
        <authorList>
            <person name="Weist P."/>
        </authorList>
    </citation>
    <scope>NUCLEOTIDE SEQUENCE</scope>
</reference>
<name>A0A9N7YRP9_PLEPL</name>
<feature type="compositionally biased region" description="Basic and acidic residues" evidence="1">
    <location>
        <begin position="29"/>
        <end position="62"/>
    </location>
</feature>
<sequence>MKEEKREREGEAESGSVAETGIFSLASDPLHKGEKEQREGGRRVRGEEDKRCNEEEEKKKNWMEGGSRAGTKMNKRVEDTMTPEAEVDITETCPQRRVHRDVSTETCPQRRVHRDVSTETCPQRPFLRAEWSSSV</sequence>
<keyword evidence="3" id="KW-1185">Reference proteome</keyword>
<evidence type="ECO:0000256" key="1">
    <source>
        <dbReference type="SAM" id="MobiDB-lite"/>
    </source>
</evidence>
<organism evidence="2 3">
    <name type="scientific">Pleuronectes platessa</name>
    <name type="common">European plaice</name>
    <dbReference type="NCBI Taxonomy" id="8262"/>
    <lineage>
        <taxon>Eukaryota</taxon>
        <taxon>Metazoa</taxon>
        <taxon>Chordata</taxon>
        <taxon>Craniata</taxon>
        <taxon>Vertebrata</taxon>
        <taxon>Euteleostomi</taxon>
        <taxon>Actinopterygii</taxon>
        <taxon>Neopterygii</taxon>
        <taxon>Teleostei</taxon>
        <taxon>Neoteleostei</taxon>
        <taxon>Acanthomorphata</taxon>
        <taxon>Carangaria</taxon>
        <taxon>Pleuronectiformes</taxon>
        <taxon>Pleuronectoidei</taxon>
        <taxon>Pleuronectidae</taxon>
        <taxon>Pleuronectes</taxon>
    </lineage>
</organism>
<dbReference type="Proteomes" id="UP001153269">
    <property type="component" value="Unassembled WGS sequence"/>
</dbReference>
<accession>A0A9N7YRP9</accession>
<dbReference type="AlphaFoldDB" id="A0A9N7YRP9"/>
<feature type="region of interest" description="Disordered" evidence="1">
    <location>
        <begin position="1"/>
        <end position="118"/>
    </location>
</feature>